<name>A0ABX3W0E7_9MYCO</name>
<dbReference type="InterPro" id="IPR023286">
    <property type="entry name" value="ABATE_dom_sf"/>
</dbReference>
<feature type="domain" description="Zinc finger CGNR" evidence="1">
    <location>
        <begin position="145"/>
        <end position="185"/>
    </location>
</feature>
<keyword evidence="3" id="KW-1185">Reference proteome</keyword>
<dbReference type="SUPFAM" id="SSF160904">
    <property type="entry name" value="Jann2411-like"/>
    <property type="match status" value="1"/>
</dbReference>
<sequence length="191" mass="20083">MVVGSGGAPAGADPAELVLAFANTHDHRGRVPDRLSDAAGLRKWLAAYGADGTVSITPADVIEAREIRDALVTVLLTHVDADAAGEDELSAAESALRRAAHRYPLQANITRDAAGLVSTQAGLAGALGSMLAAVVELSQSGAWNRVKACRNCHHGFVDQSRNSSGTFCRAQCRSQAGMRAYRSRHRPDPES</sequence>
<proteinExistence type="predicted"/>
<dbReference type="Pfam" id="PF11706">
    <property type="entry name" value="zf-CGNR"/>
    <property type="match status" value="1"/>
</dbReference>
<evidence type="ECO:0000259" key="1">
    <source>
        <dbReference type="Pfam" id="PF11706"/>
    </source>
</evidence>
<protein>
    <recommendedName>
        <fullName evidence="1">Zinc finger CGNR domain-containing protein</fullName>
    </recommendedName>
</protein>
<dbReference type="Proteomes" id="UP000193710">
    <property type="component" value="Unassembled WGS sequence"/>
</dbReference>
<dbReference type="EMBL" id="LQPY01000034">
    <property type="protein sequence ID" value="ORX00863.1"/>
    <property type="molecule type" value="Genomic_DNA"/>
</dbReference>
<reference evidence="2 3" key="1">
    <citation type="submission" date="2016-01" db="EMBL/GenBank/DDBJ databases">
        <title>The new phylogeny of the genus Mycobacterium.</title>
        <authorList>
            <person name="Tarcisio F."/>
            <person name="Conor M."/>
            <person name="Antonella G."/>
            <person name="Elisabetta G."/>
            <person name="Giulia F.S."/>
            <person name="Sara T."/>
            <person name="Anna F."/>
            <person name="Clotilde B."/>
            <person name="Roberto B."/>
            <person name="Veronica D.S."/>
            <person name="Fabio R."/>
            <person name="Monica P."/>
            <person name="Olivier J."/>
            <person name="Enrico T."/>
            <person name="Nicola S."/>
        </authorList>
    </citation>
    <scope>NUCLEOTIDE SEQUENCE [LARGE SCALE GENOMIC DNA]</scope>
    <source>
        <strain evidence="2 3">DSM 44626</strain>
    </source>
</reference>
<gene>
    <name evidence="2" type="ORF">AWC29_02710</name>
</gene>
<dbReference type="PANTHER" id="PTHR35525">
    <property type="entry name" value="BLL6575 PROTEIN"/>
    <property type="match status" value="1"/>
</dbReference>
<comment type="caution">
    <text evidence="2">The sequence shown here is derived from an EMBL/GenBank/DDBJ whole genome shotgun (WGS) entry which is preliminary data.</text>
</comment>
<dbReference type="Pfam" id="PF07336">
    <property type="entry name" value="ABATE"/>
    <property type="match status" value="1"/>
</dbReference>
<evidence type="ECO:0000313" key="2">
    <source>
        <dbReference type="EMBL" id="ORX00863.1"/>
    </source>
</evidence>
<organism evidence="2 3">
    <name type="scientific">Mycobacterium triplex</name>
    <dbReference type="NCBI Taxonomy" id="47839"/>
    <lineage>
        <taxon>Bacteria</taxon>
        <taxon>Bacillati</taxon>
        <taxon>Actinomycetota</taxon>
        <taxon>Actinomycetes</taxon>
        <taxon>Mycobacteriales</taxon>
        <taxon>Mycobacteriaceae</taxon>
        <taxon>Mycobacterium</taxon>
        <taxon>Mycobacterium simiae complex</taxon>
    </lineage>
</organism>
<dbReference type="Gene3D" id="1.10.3300.10">
    <property type="entry name" value="Jann2411-like domain"/>
    <property type="match status" value="1"/>
</dbReference>
<dbReference type="InterPro" id="IPR021005">
    <property type="entry name" value="Znf_CGNR"/>
</dbReference>
<accession>A0ABX3W0E7</accession>
<dbReference type="InterPro" id="IPR010852">
    <property type="entry name" value="ABATE"/>
</dbReference>
<dbReference type="PANTHER" id="PTHR35525:SF3">
    <property type="entry name" value="BLL6575 PROTEIN"/>
    <property type="match status" value="1"/>
</dbReference>
<evidence type="ECO:0000313" key="3">
    <source>
        <dbReference type="Proteomes" id="UP000193710"/>
    </source>
</evidence>